<dbReference type="Gene3D" id="3.30.2310.20">
    <property type="entry name" value="RelE-like"/>
    <property type="match status" value="1"/>
</dbReference>
<evidence type="ECO:0000256" key="2">
    <source>
        <dbReference type="PIRSR" id="PIRSR006156-1"/>
    </source>
</evidence>
<dbReference type="EMBL" id="LSRC01000030">
    <property type="protein sequence ID" value="KXI17204.1"/>
    <property type="molecule type" value="Genomic_DNA"/>
</dbReference>
<dbReference type="SUPFAM" id="SSF143011">
    <property type="entry name" value="RelE-like"/>
    <property type="match status" value="1"/>
</dbReference>
<reference evidence="3 4" key="1">
    <citation type="submission" date="2016-02" db="EMBL/GenBank/DDBJ databases">
        <authorList>
            <person name="Wen L."/>
            <person name="He K."/>
            <person name="Yang H."/>
        </authorList>
    </citation>
    <scope>NUCLEOTIDE SEQUENCE [LARGE SCALE GENOMIC DNA]</scope>
    <source>
        <strain evidence="3 4">CMW7778B</strain>
    </source>
</reference>
<comment type="caution">
    <text evidence="3">The sequence shown here is derived from an EMBL/GenBank/DDBJ whole genome shotgun (WGS) entry which is preliminary data.</text>
</comment>
<protein>
    <submittedName>
        <fullName evidence="3">Addiction module toxin component, YafQ family</fullName>
    </submittedName>
</protein>
<accession>A0A135Z6E3</accession>
<organism evidence="3 4">
    <name type="scientific">Gardnerella vaginalis</name>
    <dbReference type="NCBI Taxonomy" id="2702"/>
    <lineage>
        <taxon>Bacteria</taxon>
        <taxon>Bacillati</taxon>
        <taxon>Actinomycetota</taxon>
        <taxon>Actinomycetes</taxon>
        <taxon>Bifidobacteriales</taxon>
        <taxon>Bifidobacteriaceae</taxon>
        <taxon>Gardnerella</taxon>
    </lineage>
</organism>
<keyword evidence="1" id="KW-1277">Toxin-antitoxin system</keyword>
<dbReference type="PIRSF" id="PIRSF006156">
    <property type="entry name" value="YafQ"/>
    <property type="match status" value="1"/>
</dbReference>
<dbReference type="NCBIfam" id="TIGR02385">
    <property type="entry name" value="RelE_StbE"/>
    <property type="match status" value="1"/>
</dbReference>
<sequence>MYNVKFTNAYKKSYKRMTKRGIDLSLLDEVVDNLRQGITLDPKYKDHILKGKFNGFHECHIKPDWLLVYLLEDDILTLTLIDTGSHADLFNLQSQRCSFA</sequence>
<dbReference type="AlphaFoldDB" id="A0A135Z6E3"/>
<dbReference type="GO" id="GO:0006402">
    <property type="term" value="P:mRNA catabolic process"/>
    <property type="evidence" value="ECO:0007669"/>
    <property type="project" value="TreeGrafter"/>
</dbReference>
<proteinExistence type="predicted"/>
<dbReference type="InterPro" id="IPR004386">
    <property type="entry name" value="Toxin_YafQ-like"/>
</dbReference>
<dbReference type="PANTHER" id="PTHR40588:SF1">
    <property type="entry name" value="MRNA INTERFERASE TOXIN YAFQ"/>
    <property type="match status" value="1"/>
</dbReference>
<dbReference type="Pfam" id="PF15738">
    <property type="entry name" value="YafQ_toxin"/>
    <property type="match status" value="1"/>
</dbReference>
<dbReference type="GO" id="GO:0006415">
    <property type="term" value="P:translational termination"/>
    <property type="evidence" value="ECO:0007669"/>
    <property type="project" value="TreeGrafter"/>
</dbReference>
<evidence type="ECO:0000313" key="3">
    <source>
        <dbReference type="EMBL" id="KXI17204.1"/>
    </source>
</evidence>
<dbReference type="InterPro" id="IPR035093">
    <property type="entry name" value="RelE/ParE_toxin_dom_sf"/>
</dbReference>
<dbReference type="PATRIC" id="fig|2702.101.peg.687"/>
<dbReference type="Proteomes" id="UP000070505">
    <property type="component" value="Unassembled WGS sequence"/>
</dbReference>
<dbReference type="GO" id="GO:0004521">
    <property type="term" value="F:RNA endonuclease activity"/>
    <property type="evidence" value="ECO:0007669"/>
    <property type="project" value="TreeGrafter"/>
</dbReference>
<feature type="active site" description="Proton donor" evidence="2">
    <location>
        <position position="86"/>
    </location>
</feature>
<dbReference type="PANTHER" id="PTHR40588">
    <property type="entry name" value="MRNA INTERFERASE TOXIN YAFQ"/>
    <property type="match status" value="1"/>
</dbReference>
<evidence type="ECO:0000256" key="1">
    <source>
        <dbReference type="ARBA" id="ARBA00022649"/>
    </source>
</evidence>
<dbReference type="InterPro" id="IPR007712">
    <property type="entry name" value="RelE/ParE_toxin"/>
</dbReference>
<evidence type="ECO:0000313" key="4">
    <source>
        <dbReference type="Proteomes" id="UP000070505"/>
    </source>
</evidence>
<name>A0A135Z6E3_GARVA</name>
<gene>
    <name evidence="3" type="ORF">HMPREF3230_00704</name>
</gene>